<evidence type="ECO:0000313" key="3">
    <source>
        <dbReference type="EMBL" id="MBB3879067.1"/>
    </source>
</evidence>
<evidence type="ECO:0000256" key="1">
    <source>
        <dbReference type="SAM" id="SignalP"/>
    </source>
</evidence>
<dbReference type="InterPro" id="IPR045497">
    <property type="entry name" value="DUF6438"/>
</dbReference>
<dbReference type="EMBL" id="JACIDH010000004">
    <property type="protein sequence ID" value="MBB3879067.1"/>
    <property type="molecule type" value="Genomic_DNA"/>
</dbReference>
<proteinExistence type="predicted"/>
<dbReference type="PROSITE" id="PS51257">
    <property type="entry name" value="PROKAR_LIPOPROTEIN"/>
    <property type="match status" value="1"/>
</dbReference>
<keyword evidence="1" id="KW-0732">Signal</keyword>
<keyword evidence="4" id="KW-1185">Reference proteome</keyword>
<dbReference type="RefSeq" id="WP_183951267.1">
    <property type="nucleotide sequence ID" value="NZ_JACIDH010000004.1"/>
</dbReference>
<feature type="signal peptide" evidence="1">
    <location>
        <begin position="1"/>
        <end position="22"/>
    </location>
</feature>
<dbReference type="Proteomes" id="UP000538670">
    <property type="component" value="Unassembled WGS sequence"/>
</dbReference>
<evidence type="ECO:0000313" key="4">
    <source>
        <dbReference type="Proteomes" id="UP000538670"/>
    </source>
</evidence>
<comment type="caution">
    <text evidence="3">The sequence shown here is derived from an EMBL/GenBank/DDBJ whole genome shotgun (WGS) entry which is preliminary data.</text>
</comment>
<organism evidence="3 4">
    <name type="scientific">Sphingomonas pseudosanguinis</name>
    <dbReference type="NCBI Taxonomy" id="413712"/>
    <lineage>
        <taxon>Bacteria</taxon>
        <taxon>Pseudomonadati</taxon>
        <taxon>Pseudomonadota</taxon>
        <taxon>Alphaproteobacteria</taxon>
        <taxon>Sphingomonadales</taxon>
        <taxon>Sphingomonadaceae</taxon>
        <taxon>Sphingomonas</taxon>
    </lineage>
</organism>
<sequence>MLKRWAMVAAAGGVLAGCTTMAADGHSTSSPTAETVTVAVGPCFGFCPVYQVSVAPDGMLRFVGERHTTVIGERTKTIGAAASQALIRDLAPYRPATGSETQVACTATVSDTSSYTVTWESRDGGKTVATVQDHCPGGPGQSLGALLRTLPTRLGIADWAKQVTRPGVSRG</sequence>
<accession>A0A7W6A9F0</accession>
<evidence type="ECO:0000259" key="2">
    <source>
        <dbReference type="Pfam" id="PF20033"/>
    </source>
</evidence>
<feature type="domain" description="DUF6438" evidence="2">
    <location>
        <begin position="35"/>
        <end position="133"/>
    </location>
</feature>
<gene>
    <name evidence="3" type="ORF">GGR48_001490</name>
</gene>
<dbReference type="AlphaFoldDB" id="A0A7W6A9F0"/>
<protein>
    <recommendedName>
        <fullName evidence="2">DUF6438 domain-containing protein</fullName>
    </recommendedName>
</protein>
<dbReference type="Pfam" id="PF20033">
    <property type="entry name" value="DUF6438"/>
    <property type="match status" value="1"/>
</dbReference>
<reference evidence="3 4" key="1">
    <citation type="submission" date="2020-08" db="EMBL/GenBank/DDBJ databases">
        <title>Genomic Encyclopedia of Type Strains, Phase IV (KMG-IV): sequencing the most valuable type-strain genomes for metagenomic binning, comparative biology and taxonomic classification.</title>
        <authorList>
            <person name="Goeker M."/>
        </authorList>
    </citation>
    <scope>NUCLEOTIDE SEQUENCE [LARGE SCALE GENOMIC DNA]</scope>
    <source>
        <strain evidence="3 4">DSM 19512</strain>
    </source>
</reference>
<name>A0A7W6A9F0_9SPHN</name>
<feature type="chain" id="PRO_5031184136" description="DUF6438 domain-containing protein" evidence="1">
    <location>
        <begin position="23"/>
        <end position="171"/>
    </location>
</feature>